<reference evidence="1 2" key="1">
    <citation type="submission" date="2016-03" db="EMBL/GenBank/DDBJ databases">
        <title>Whole genome sequencing of Grifola frondosa 9006-11.</title>
        <authorList>
            <person name="Min B."/>
            <person name="Park H."/>
            <person name="Kim J.-G."/>
            <person name="Cho H."/>
            <person name="Oh Y.-L."/>
            <person name="Kong W.-S."/>
            <person name="Choi I.-G."/>
        </authorList>
    </citation>
    <scope>NUCLEOTIDE SEQUENCE [LARGE SCALE GENOMIC DNA]</scope>
    <source>
        <strain evidence="1 2">9006-11</strain>
    </source>
</reference>
<dbReference type="OrthoDB" id="3244905at2759"/>
<evidence type="ECO:0000313" key="1">
    <source>
        <dbReference type="EMBL" id="OBZ67301.1"/>
    </source>
</evidence>
<accession>A0A1C7LRA8</accession>
<comment type="caution">
    <text evidence="1">The sequence shown here is derived from an EMBL/GenBank/DDBJ whole genome shotgun (WGS) entry which is preliminary data.</text>
</comment>
<organism evidence="1 2">
    <name type="scientific">Grifola frondosa</name>
    <name type="common">Maitake</name>
    <name type="synonym">Polyporus frondosus</name>
    <dbReference type="NCBI Taxonomy" id="5627"/>
    <lineage>
        <taxon>Eukaryota</taxon>
        <taxon>Fungi</taxon>
        <taxon>Dikarya</taxon>
        <taxon>Basidiomycota</taxon>
        <taxon>Agaricomycotina</taxon>
        <taxon>Agaricomycetes</taxon>
        <taxon>Polyporales</taxon>
        <taxon>Grifolaceae</taxon>
        <taxon>Grifola</taxon>
    </lineage>
</organism>
<evidence type="ECO:0000313" key="2">
    <source>
        <dbReference type="Proteomes" id="UP000092993"/>
    </source>
</evidence>
<gene>
    <name evidence="1" type="ORF">A0H81_12520</name>
</gene>
<dbReference type="AlphaFoldDB" id="A0A1C7LRA8"/>
<dbReference type="Proteomes" id="UP000092993">
    <property type="component" value="Unassembled WGS sequence"/>
</dbReference>
<keyword evidence="2" id="KW-1185">Reference proteome</keyword>
<dbReference type="EMBL" id="LUGG01000024">
    <property type="protein sequence ID" value="OBZ67301.1"/>
    <property type="molecule type" value="Genomic_DNA"/>
</dbReference>
<sequence length="184" mass="20274">MVLRLCTPLEQPIKSLVPPPREQVPQSRPWRGLVLLSGASPRQGVRQEIHVTAAETDGDNSQVQFWPAHLNVQVVNREGILQQVHDWLRQLQYPLPRCMFMPDRLADQAATQANHANFELLSRRLIENQIIAIASWGVPDRLSGAGVLLYPASSSGALLSESSSCGHHTGADCFPGDRGARHHG</sequence>
<name>A0A1C7LRA8_GRIFR</name>
<proteinExistence type="predicted"/>
<protein>
    <submittedName>
        <fullName evidence="1">Uncharacterized protein</fullName>
    </submittedName>
</protein>